<evidence type="ECO:0000256" key="1">
    <source>
        <dbReference type="ARBA" id="ARBA00004328"/>
    </source>
</evidence>
<dbReference type="SUPFAM" id="SSF56563">
    <property type="entry name" value="Major capsid protein gp5"/>
    <property type="match status" value="1"/>
</dbReference>
<dbReference type="Proteomes" id="UP001496674">
    <property type="component" value="Chromosome"/>
</dbReference>
<dbReference type="EMBL" id="AP028055">
    <property type="protein sequence ID" value="BEG98111.1"/>
    <property type="molecule type" value="Genomic_DNA"/>
</dbReference>
<dbReference type="Pfam" id="PF05065">
    <property type="entry name" value="Phage_capsid"/>
    <property type="match status" value="1"/>
</dbReference>
<dbReference type="InterPro" id="IPR054612">
    <property type="entry name" value="Phage_capsid-like_C"/>
</dbReference>
<protein>
    <submittedName>
        <fullName evidence="4">Major capsid protein</fullName>
    </submittedName>
</protein>
<name>A0ABN6Z737_9BACE</name>
<keyword evidence="5" id="KW-1185">Reference proteome</keyword>
<dbReference type="NCBIfam" id="TIGR01554">
    <property type="entry name" value="major_cap_HK97"/>
    <property type="match status" value="1"/>
</dbReference>
<feature type="domain" description="Phage capsid-like C-terminal" evidence="3">
    <location>
        <begin position="108"/>
        <end position="360"/>
    </location>
</feature>
<comment type="subcellular location">
    <subcellularLocation>
        <location evidence="1">Virion</location>
    </subcellularLocation>
</comment>
<evidence type="ECO:0000256" key="2">
    <source>
        <dbReference type="SAM" id="Coils"/>
    </source>
</evidence>
<evidence type="ECO:0000313" key="5">
    <source>
        <dbReference type="Proteomes" id="UP001496674"/>
    </source>
</evidence>
<dbReference type="InterPro" id="IPR024455">
    <property type="entry name" value="Phage_capsid"/>
</dbReference>
<dbReference type="RefSeq" id="WP_353332780.1">
    <property type="nucleotide sequence ID" value="NZ_AP028055.1"/>
</dbReference>
<evidence type="ECO:0000313" key="4">
    <source>
        <dbReference type="EMBL" id="BEG98111.1"/>
    </source>
</evidence>
<organism evidence="4 5">
    <name type="scientific">Bacteroides sedimenti</name>
    <dbReference type="NCBI Taxonomy" id="2136147"/>
    <lineage>
        <taxon>Bacteria</taxon>
        <taxon>Pseudomonadati</taxon>
        <taxon>Bacteroidota</taxon>
        <taxon>Bacteroidia</taxon>
        <taxon>Bacteroidales</taxon>
        <taxon>Bacteroidaceae</taxon>
        <taxon>Bacteroides</taxon>
    </lineage>
</organism>
<accession>A0ABN6Z737</accession>
<gene>
    <name evidence="4" type="ORF">BSYN_03760</name>
</gene>
<feature type="coiled-coil region" evidence="2">
    <location>
        <begin position="1"/>
        <end position="32"/>
    </location>
</feature>
<keyword evidence="2" id="KW-0175">Coiled coil</keyword>
<proteinExistence type="predicted"/>
<sequence length="365" mass="39550">MKELLDKIAEYKEQMRALLDKAETEKRSLTADEQEAFDALSNKKDMMQRRLDCQMDETLGSEVDMRAVFAENVTRAVESGQRTSIELRASAPLTSASVADTIPIVYKDVLDALTPALVLEQLGVPMQTNVQGEPLWPTVAGIEATIEGENAEVADSTLEFGKIKASPKRLAVSVPVSRRAFNQSNLNLYGIVTKQIGLAVAKTLNKWFFNTVDRVVAGTTGGAFNKAADVEFVADAPTFAEIVELETTVMDANVDATGVGAYIVSPSMAGRLKSTPIEAGSTKMILENGEMNGYPVKVTNLVPAGHVLFGFFDYAVISEFGRSELILDPYTGAKKNQVNFVLNGDFDQTILRPEAFAVGKVKVAP</sequence>
<evidence type="ECO:0000259" key="3">
    <source>
        <dbReference type="Pfam" id="PF05065"/>
    </source>
</evidence>
<reference evidence="4 5" key="1">
    <citation type="submission" date="2023-04" db="EMBL/GenBank/DDBJ databases">
        <title>Draft genome sequence of acteroides sedimenti strain YN3PY1.</title>
        <authorList>
            <person name="Yoshida N."/>
        </authorList>
    </citation>
    <scope>NUCLEOTIDE SEQUENCE [LARGE SCALE GENOMIC DNA]</scope>
    <source>
        <strain evidence="4 5">YN3PY1</strain>
    </source>
</reference>